<reference evidence="10" key="1">
    <citation type="submission" date="2019-07" db="EMBL/GenBank/DDBJ databases">
        <authorList>
            <person name="Palmer J.M."/>
        </authorList>
    </citation>
    <scope>NUCLEOTIDE SEQUENCE</scope>
    <source>
        <strain evidence="10">PC9</strain>
    </source>
</reference>
<dbReference type="SUPFAM" id="SSF52540">
    <property type="entry name" value="P-loop containing nucleoside triphosphate hydrolases"/>
    <property type="match status" value="1"/>
</dbReference>
<evidence type="ECO:0000313" key="11">
    <source>
        <dbReference type="Proteomes" id="UP000623687"/>
    </source>
</evidence>
<dbReference type="InterPro" id="IPR011709">
    <property type="entry name" value="DEAD-box_helicase_OB_fold"/>
</dbReference>
<dbReference type="GeneID" id="59373050"/>
<dbReference type="PANTHER" id="PTHR18934:SF267">
    <property type="entry name" value="ATP-DEPENDENT RNA HELICASE YLR419W-RELATED"/>
    <property type="match status" value="1"/>
</dbReference>
<dbReference type="Gene3D" id="3.40.50.300">
    <property type="entry name" value="P-loop containing nucleotide triphosphate hydrolases"/>
    <property type="match status" value="2"/>
</dbReference>
<dbReference type="CDD" id="cd17917">
    <property type="entry name" value="DEXHc_RHA-like"/>
    <property type="match status" value="1"/>
</dbReference>
<dbReference type="GO" id="GO:0003724">
    <property type="term" value="F:RNA helicase activity"/>
    <property type="evidence" value="ECO:0007669"/>
    <property type="project" value="UniProtKB-EC"/>
</dbReference>
<sequence length="1355" mass="150125">MPPRKHIVKSGNAGNSSKGKEKASEPVADPNKPPPLFPPGSKFPASLLSERCQKEGWEKPQIDTVSASLKIPYHRLHFQEFQPRKNDGYSFVVTLRRVNKKSDSGMDSVRLEPHPPYICSTALEARHWGATYALYRFCNGIRLQLVLPKGPRDYWNQLASEHAQAPEHQSWMYEADPFAARRTVVERQAKAAIKNEQRVTGSQQGTGSSSAESKEFAKCPEVRMATSLRDVVESCIKKGLSMYPEVGDASAGLTDSVMSVAASQLKTLGFTGQQAKKATDFLSAPSTLASRLLAGLPPLEACIEYLVLDLPECDLPPRFLPADHSSDPFITSAHTGTDDLRQRWIKEKAMKEAGWPKHIVDEIASDKRFCQSFEVLVAALGQRLIGNNVEDLIVESKATEAYTLNEEEYSALGAHFEDPGHLVMPLFSAPILLHVLVSPDRFPSRGFAPIYITSKSVPGYVRLHLLARLLDELSDPALASSDEDLCMIAMRVLEDAWAVIEDNGPPDVSEVMKHMLPATTQPSFQTEKIIEKDVPTSAPSRRRRPGQARVDKRTDEEVKQEFEVLCRTSKYGEILEARKKLPAFAAKEDFLRKLQSSRVVVVVGETGSGKTTQLPQFILDSLIFSGSGSKASIIVTQPRRISAISVSQRVHYERTQDGSVGYAIRGESKYEPGKTKLLFCTTGVVLRRLSAGDTLKDVTHVVVDEVHERSVDCDFLLLELKELLSSHPTLKVVLMSATINYSIFSKYFNDAPLLKIPGFTHPVTDIYLENIVPLIGYRPQIGKQFKKGGDKEEEEFSEQPNLQENDIRAIQAVSRNDHIDYQLIAGLINHIIKHEAKSAILVFLPGTQEIRHCIEAIRASVPSGSADVFPLHANLSSDEQLRVFAPSKKWKIIAATNVAETSITIDDVVHVIDSGKVKENAYNPELGFSTLKETWVTKAAARQRRGRAGRTQPGKCFKLFTKKRESDMKEFPTPEMLRISLENVLLTVKVMREGEDVERYLNQAIDPPSTAAIKNAIDTLEDLGAIDSEGTLSSLGKHLSMLSVDLRLAKMLILGTIFRCLDPILSIVAMLSSKSLFLSPAEQREEANRARAKFVTGSSDLLTDVTAYNEVVGLRKAGKPQSQIKRYCEENFLSPTTVRDITTVRHELIATLADIGFVPLQVSPDDPSLNTNSNKTNVLKAIVAGGLWPRVARVYLPTSAIKFDKVQAGSVQRDNSAKEFRFYDLKGERAFLHPSSILFTVVAWKSPIVAFFQQHKTTKSFLRSVTEVPVYGALLFGGPVSINHIAGGVTIQSTVGHIKLKAWPRIGVLVNQLRQLLDVQLRRCMEDGATLDFDRDNPVALAIISLLENDGSTEF</sequence>
<keyword evidence="5" id="KW-0067">ATP-binding</keyword>
<keyword evidence="2" id="KW-0547">Nucleotide-binding</keyword>
<dbReference type="GO" id="GO:0005524">
    <property type="term" value="F:ATP binding"/>
    <property type="evidence" value="ECO:0007669"/>
    <property type="project" value="UniProtKB-KW"/>
</dbReference>
<dbReference type="InterPro" id="IPR001650">
    <property type="entry name" value="Helicase_C-like"/>
</dbReference>
<proteinExistence type="predicted"/>
<dbReference type="SMART" id="SM00487">
    <property type="entry name" value="DEXDc"/>
    <property type="match status" value="1"/>
</dbReference>
<evidence type="ECO:0000259" key="8">
    <source>
        <dbReference type="PROSITE" id="PS51192"/>
    </source>
</evidence>
<dbReference type="Pfam" id="PF04408">
    <property type="entry name" value="WHD_HA2"/>
    <property type="match status" value="1"/>
</dbReference>
<evidence type="ECO:0000256" key="7">
    <source>
        <dbReference type="SAM" id="MobiDB-lite"/>
    </source>
</evidence>
<dbReference type="PROSITE" id="PS51192">
    <property type="entry name" value="HELICASE_ATP_BIND_1"/>
    <property type="match status" value="1"/>
</dbReference>
<evidence type="ECO:0000256" key="2">
    <source>
        <dbReference type="ARBA" id="ARBA00022741"/>
    </source>
</evidence>
<evidence type="ECO:0000256" key="3">
    <source>
        <dbReference type="ARBA" id="ARBA00022801"/>
    </source>
</evidence>
<dbReference type="InterPro" id="IPR027417">
    <property type="entry name" value="P-loop_NTPase"/>
</dbReference>
<name>A0A8H7DTP7_PLEOS</name>
<feature type="region of interest" description="Disordered" evidence="7">
    <location>
        <begin position="531"/>
        <end position="554"/>
    </location>
</feature>
<dbReference type="Pfam" id="PF00270">
    <property type="entry name" value="DEAD"/>
    <property type="match status" value="1"/>
</dbReference>
<dbReference type="InterPro" id="IPR048333">
    <property type="entry name" value="HA2_WH"/>
</dbReference>
<comment type="catalytic activity">
    <reaction evidence="6">
        <text>ATP + H2O = ADP + phosphate + H(+)</text>
        <dbReference type="Rhea" id="RHEA:13065"/>
        <dbReference type="ChEBI" id="CHEBI:15377"/>
        <dbReference type="ChEBI" id="CHEBI:15378"/>
        <dbReference type="ChEBI" id="CHEBI:30616"/>
        <dbReference type="ChEBI" id="CHEBI:43474"/>
        <dbReference type="ChEBI" id="CHEBI:456216"/>
        <dbReference type="EC" id="3.6.4.13"/>
    </reaction>
</comment>
<protein>
    <recommendedName>
        <fullName evidence="1">RNA helicase</fullName>
        <ecNumber evidence="1">3.6.4.13</ecNumber>
    </recommendedName>
</protein>
<dbReference type="PANTHER" id="PTHR18934">
    <property type="entry name" value="ATP-DEPENDENT RNA HELICASE"/>
    <property type="match status" value="1"/>
</dbReference>
<dbReference type="InterPro" id="IPR014001">
    <property type="entry name" value="Helicase_ATP-bd"/>
</dbReference>
<dbReference type="Pfam" id="PF00271">
    <property type="entry name" value="Helicase_C"/>
    <property type="match status" value="1"/>
</dbReference>
<dbReference type="FunFam" id="1.20.120.1080:FF:000002">
    <property type="entry name" value="Putative ATP-dependent RNA helicase DHX36"/>
    <property type="match status" value="1"/>
</dbReference>
<evidence type="ECO:0000313" key="10">
    <source>
        <dbReference type="EMBL" id="KAF7436399.1"/>
    </source>
</evidence>
<dbReference type="Gene3D" id="1.20.120.1080">
    <property type="match status" value="1"/>
</dbReference>
<evidence type="ECO:0000256" key="4">
    <source>
        <dbReference type="ARBA" id="ARBA00022806"/>
    </source>
</evidence>
<dbReference type="VEuPathDB" id="FungiDB:PC9H_003232"/>
<feature type="compositionally biased region" description="Low complexity" evidence="7">
    <location>
        <begin position="200"/>
        <end position="210"/>
    </location>
</feature>
<feature type="region of interest" description="Disordered" evidence="7">
    <location>
        <begin position="1"/>
        <end position="40"/>
    </location>
</feature>
<dbReference type="SMART" id="SM00847">
    <property type="entry name" value="HA2"/>
    <property type="match status" value="1"/>
</dbReference>
<evidence type="ECO:0000256" key="1">
    <source>
        <dbReference type="ARBA" id="ARBA00012552"/>
    </source>
</evidence>
<dbReference type="Proteomes" id="UP000623687">
    <property type="component" value="Unassembled WGS sequence"/>
</dbReference>
<evidence type="ECO:0000259" key="9">
    <source>
        <dbReference type="PROSITE" id="PS51194"/>
    </source>
</evidence>
<dbReference type="EC" id="3.6.4.13" evidence="1"/>
<keyword evidence="11" id="KW-1185">Reference proteome</keyword>
<dbReference type="SMART" id="SM00490">
    <property type="entry name" value="HELICc"/>
    <property type="match status" value="1"/>
</dbReference>
<dbReference type="InterPro" id="IPR056328">
    <property type="entry name" value="DSRM_DHX29"/>
</dbReference>
<evidence type="ECO:0000256" key="5">
    <source>
        <dbReference type="ARBA" id="ARBA00022840"/>
    </source>
</evidence>
<comment type="caution">
    <text evidence="10">The sequence shown here is derived from an EMBL/GenBank/DDBJ whole genome shotgun (WGS) entry which is preliminary data.</text>
</comment>
<dbReference type="EMBL" id="JACETU010000002">
    <property type="protein sequence ID" value="KAF7436399.1"/>
    <property type="molecule type" value="Genomic_DNA"/>
</dbReference>
<dbReference type="GO" id="GO:0003723">
    <property type="term" value="F:RNA binding"/>
    <property type="evidence" value="ECO:0007669"/>
    <property type="project" value="TreeGrafter"/>
</dbReference>
<dbReference type="CDD" id="cd18791">
    <property type="entry name" value="SF2_C_RHA"/>
    <property type="match status" value="1"/>
</dbReference>
<keyword evidence="3" id="KW-0378">Hydrolase</keyword>
<dbReference type="OrthoDB" id="5600252at2759"/>
<dbReference type="Pfam" id="PF07717">
    <property type="entry name" value="OB_NTP_bind"/>
    <property type="match status" value="1"/>
</dbReference>
<gene>
    <name evidence="10" type="ORF">PC9H_003232</name>
</gene>
<dbReference type="RefSeq" id="XP_036634298.1">
    <property type="nucleotide sequence ID" value="XM_036772825.1"/>
</dbReference>
<evidence type="ECO:0000256" key="6">
    <source>
        <dbReference type="ARBA" id="ARBA00047984"/>
    </source>
</evidence>
<feature type="domain" description="Helicase C-terminal" evidence="9">
    <location>
        <begin position="826"/>
        <end position="992"/>
    </location>
</feature>
<dbReference type="GO" id="GO:0016787">
    <property type="term" value="F:hydrolase activity"/>
    <property type="evidence" value="ECO:0007669"/>
    <property type="project" value="UniProtKB-KW"/>
</dbReference>
<feature type="domain" description="Helicase ATP-binding" evidence="8">
    <location>
        <begin position="591"/>
        <end position="757"/>
    </location>
</feature>
<accession>A0A8H7DTP7</accession>
<dbReference type="InterPro" id="IPR011545">
    <property type="entry name" value="DEAD/DEAH_box_helicase_dom"/>
</dbReference>
<feature type="region of interest" description="Disordered" evidence="7">
    <location>
        <begin position="194"/>
        <end position="214"/>
    </location>
</feature>
<dbReference type="FunFam" id="3.40.50.300:FF:000500">
    <property type="entry name" value="ATP-dependent RNA helicase DHX29"/>
    <property type="match status" value="1"/>
</dbReference>
<dbReference type="PROSITE" id="PS51194">
    <property type="entry name" value="HELICASE_CTER"/>
    <property type="match status" value="1"/>
</dbReference>
<dbReference type="Pfam" id="PF21010">
    <property type="entry name" value="HA2_C"/>
    <property type="match status" value="1"/>
</dbReference>
<dbReference type="InterPro" id="IPR007502">
    <property type="entry name" value="Helicase-assoc_dom"/>
</dbReference>
<dbReference type="Pfam" id="PF24385">
    <property type="entry name" value="DSRM_DHX29"/>
    <property type="match status" value="1"/>
</dbReference>
<keyword evidence="4" id="KW-0347">Helicase</keyword>
<organism evidence="10 11">
    <name type="scientific">Pleurotus ostreatus</name>
    <name type="common">Oyster mushroom</name>
    <name type="synonym">White-rot fungus</name>
    <dbReference type="NCBI Taxonomy" id="5322"/>
    <lineage>
        <taxon>Eukaryota</taxon>
        <taxon>Fungi</taxon>
        <taxon>Dikarya</taxon>
        <taxon>Basidiomycota</taxon>
        <taxon>Agaricomycotina</taxon>
        <taxon>Agaricomycetes</taxon>
        <taxon>Agaricomycetidae</taxon>
        <taxon>Agaricales</taxon>
        <taxon>Pleurotineae</taxon>
        <taxon>Pleurotaceae</taxon>
        <taxon>Pleurotus</taxon>
    </lineage>
</organism>